<protein>
    <recommendedName>
        <fullName evidence="11">Glutathione hydrolase proenzyme</fullName>
        <ecNumber evidence="11">2.3.2.2</ecNumber>
        <ecNumber evidence="11">3.4.19.13</ecNumber>
    </recommendedName>
    <component>
        <recommendedName>
            <fullName evidence="11">Glutathione hydrolase large chain</fullName>
        </recommendedName>
    </component>
    <component>
        <recommendedName>
            <fullName evidence="11">Glutathione hydrolase small chain</fullName>
        </recommendedName>
    </component>
</protein>
<evidence type="ECO:0000256" key="13">
    <source>
        <dbReference type="SAM" id="SignalP"/>
    </source>
</evidence>
<dbReference type="GO" id="GO:0006751">
    <property type="term" value="P:glutathione catabolic process"/>
    <property type="evidence" value="ECO:0007669"/>
    <property type="project" value="UniProtKB-UniRule"/>
</dbReference>
<dbReference type="GO" id="GO:0006750">
    <property type="term" value="P:glutathione biosynthetic process"/>
    <property type="evidence" value="ECO:0007669"/>
    <property type="project" value="UniProtKB-KW"/>
</dbReference>
<name>A0A1Y5PUJ4_9SPHN</name>
<comment type="pathway">
    <text evidence="11">Sulfur metabolism; glutathione metabolism.</text>
</comment>
<feature type="binding site" evidence="10">
    <location>
        <begin position="453"/>
        <end position="454"/>
    </location>
    <ligand>
        <name>L-glutamate</name>
        <dbReference type="ChEBI" id="CHEBI:29985"/>
    </ligand>
</feature>
<comment type="PTM">
    <text evidence="11">Cleaved by autocatalysis into a large and a small subunit.</text>
</comment>
<keyword evidence="7 11" id="KW-0012">Acyltransferase</keyword>
<dbReference type="NCBIfam" id="TIGR00066">
    <property type="entry name" value="g_glut_trans"/>
    <property type="match status" value="1"/>
</dbReference>
<feature type="binding site" evidence="10">
    <location>
        <position position="102"/>
    </location>
    <ligand>
        <name>L-glutamate</name>
        <dbReference type="ChEBI" id="CHEBI:29985"/>
    </ligand>
</feature>
<dbReference type="PANTHER" id="PTHR43199:SF1">
    <property type="entry name" value="GLUTATHIONE HYDROLASE PROENZYME"/>
    <property type="match status" value="1"/>
</dbReference>
<comment type="catalytic activity">
    <reaction evidence="1 11">
        <text>an S-substituted glutathione + H2O = an S-substituted L-cysteinylglycine + L-glutamate</text>
        <dbReference type="Rhea" id="RHEA:59468"/>
        <dbReference type="ChEBI" id="CHEBI:15377"/>
        <dbReference type="ChEBI" id="CHEBI:29985"/>
        <dbReference type="ChEBI" id="CHEBI:90779"/>
        <dbReference type="ChEBI" id="CHEBI:143103"/>
        <dbReference type="EC" id="3.4.19.13"/>
    </reaction>
</comment>
<evidence type="ECO:0000256" key="4">
    <source>
        <dbReference type="ARBA" id="ARBA00022679"/>
    </source>
</evidence>
<dbReference type="AlphaFoldDB" id="A0A1Y5PUJ4"/>
<evidence type="ECO:0000256" key="11">
    <source>
        <dbReference type="RuleBase" id="RU368036"/>
    </source>
</evidence>
<dbReference type="GO" id="GO:0103068">
    <property type="term" value="F:leukotriene C4 gamma-glutamyl transferase activity"/>
    <property type="evidence" value="ECO:0007669"/>
    <property type="project" value="UniProtKB-EC"/>
</dbReference>
<dbReference type="InterPro" id="IPR043137">
    <property type="entry name" value="GGT_ssub_C"/>
</dbReference>
<keyword evidence="6 11" id="KW-0865">Zymogen</keyword>
<evidence type="ECO:0000256" key="8">
    <source>
        <dbReference type="ARBA" id="ARBA00047417"/>
    </source>
</evidence>
<evidence type="ECO:0000313" key="14">
    <source>
        <dbReference type="EMBL" id="SBV33679.1"/>
    </source>
</evidence>
<evidence type="ECO:0000256" key="2">
    <source>
        <dbReference type="ARBA" id="ARBA00001089"/>
    </source>
</evidence>
<dbReference type="Pfam" id="PF01019">
    <property type="entry name" value="G_glu_transpept"/>
    <property type="match status" value="1"/>
</dbReference>
<keyword evidence="11" id="KW-0317">Glutathione biosynthesis</keyword>
<dbReference type="Gene3D" id="3.60.20.40">
    <property type="match status" value="1"/>
</dbReference>
<proteinExistence type="inferred from homology"/>
<dbReference type="PANTHER" id="PTHR43199">
    <property type="entry name" value="GLUTATHIONE HYDROLASE"/>
    <property type="match status" value="1"/>
</dbReference>
<dbReference type="EC" id="3.4.19.13" evidence="11"/>
<dbReference type="EMBL" id="LT598653">
    <property type="protein sequence ID" value="SBV33679.1"/>
    <property type="molecule type" value="Genomic_DNA"/>
</dbReference>
<dbReference type="Gene3D" id="1.10.246.130">
    <property type="match status" value="1"/>
</dbReference>
<dbReference type="InterPro" id="IPR051792">
    <property type="entry name" value="GGT_bact"/>
</dbReference>
<feature type="signal peptide" evidence="13">
    <location>
        <begin position="1"/>
        <end position="32"/>
    </location>
</feature>
<evidence type="ECO:0000256" key="7">
    <source>
        <dbReference type="ARBA" id="ARBA00023315"/>
    </source>
</evidence>
<comment type="catalytic activity">
    <reaction evidence="8 11">
        <text>an N-terminal (5-L-glutamyl)-[peptide] + an alpha-amino acid = 5-L-glutamyl amino acid + an N-terminal L-alpha-aminoacyl-[peptide]</text>
        <dbReference type="Rhea" id="RHEA:23904"/>
        <dbReference type="Rhea" id="RHEA-COMP:9780"/>
        <dbReference type="Rhea" id="RHEA-COMP:9795"/>
        <dbReference type="ChEBI" id="CHEBI:77644"/>
        <dbReference type="ChEBI" id="CHEBI:78597"/>
        <dbReference type="ChEBI" id="CHEBI:78599"/>
        <dbReference type="ChEBI" id="CHEBI:78608"/>
        <dbReference type="EC" id="2.3.2.2"/>
    </reaction>
</comment>
<gene>
    <name evidence="14" type="ORF">SPPYR_2559</name>
</gene>
<feature type="compositionally biased region" description="Polar residues" evidence="12">
    <location>
        <begin position="564"/>
        <end position="575"/>
    </location>
</feature>
<evidence type="ECO:0000256" key="6">
    <source>
        <dbReference type="ARBA" id="ARBA00023145"/>
    </source>
</evidence>
<reference evidence="14" key="1">
    <citation type="submission" date="2016-03" db="EMBL/GenBank/DDBJ databases">
        <authorList>
            <person name="Ploux O."/>
        </authorList>
    </citation>
    <scope>NUCLEOTIDE SEQUENCE</scope>
    <source>
        <strain evidence="14">UC10</strain>
    </source>
</reference>
<evidence type="ECO:0000256" key="1">
    <source>
        <dbReference type="ARBA" id="ARBA00001049"/>
    </source>
</evidence>
<dbReference type="GO" id="GO:0036374">
    <property type="term" value="F:glutathione hydrolase activity"/>
    <property type="evidence" value="ECO:0007669"/>
    <property type="project" value="UniProtKB-UniRule"/>
</dbReference>
<dbReference type="SUPFAM" id="SSF56235">
    <property type="entry name" value="N-terminal nucleophile aminohydrolases (Ntn hydrolases)"/>
    <property type="match status" value="1"/>
</dbReference>
<evidence type="ECO:0000256" key="12">
    <source>
        <dbReference type="SAM" id="MobiDB-lite"/>
    </source>
</evidence>
<evidence type="ECO:0000256" key="9">
    <source>
        <dbReference type="PIRSR" id="PIRSR600101-1"/>
    </source>
</evidence>
<feature type="binding site" evidence="10">
    <location>
        <position position="476"/>
    </location>
    <ligand>
        <name>L-glutamate</name>
        <dbReference type="ChEBI" id="CHEBI:29985"/>
    </ligand>
</feature>
<dbReference type="KEGG" id="sphu:SPPYR_2559"/>
<dbReference type="EC" id="2.3.2.2" evidence="11"/>
<feature type="chain" id="PRO_5013096845" description="Glutathione hydrolase proenzyme" evidence="13">
    <location>
        <begin position="33"/>
        <end position="575"/>
    </location>
</feature>
<keyword evidence="5 11" id="KW-0378">Hydrolase</keyword>
<dbReference type="InterPro" id="IPR029055">
    <property type="entry name" value="Ntn_hydrolases_N"/>
</dbReference>
<dbReference type="InterPro" id="IPR000101">
    <property type="entry name" value="GGT_peptidase"/>
</dbReference>
<feature type="binding site" evidence="10">
    <location>
        <position position="429"/>
    </location>
    <ligand>
        <name>L-glutamate</name>
        <dbReference type="ChEBI" id="CHEBI:29985"/>
    </ligand>
</feature>
<evidence type="ECO:0000256" key="5">
    <source>
        <dbReference type="ARBA" id="ARBA00022801"/>
    </source>
</evidence>
<accession>A0A1Y5PUJ4</accession>
<comment type="subunit">
    <text evidence="11">This enzyme consists of two polypeptide chains, which are synthesized in precursor form from a single polypeptide.</text>
</comment>
<dbReference type="InterPro" id="IPR043138">
    <property type="entry name" value="GGT_lsub"/>
</dbReference>
<sequence>MRYLRPRANVAVMLKRFLPLAALVTFALPSLAAAQGVTSSADPRATEAGREILHQGGTAADAAVAMVAVLTLVEPQSSGIGGGGFMLHHNAKDGSISTIDGREIAPAAAKPERFLGPDGKPRPYMDVIPGGLSVGVPGNMRLMEMAHKKWGKLEWKALFAPAIKLAEDGFIVTPALNKWLVEFEPMWKDFPAARAIYYVDGKPAPVGTRLKNPAYAAILRDIAARGPEAFYSGANARAISEAVAKAPRNAAVLTAKDLAAYRAKERPAVCTSYRVYKVCGMGPPSSGATTVFGILGMIEGWDMKAMGKDNPMSWHLLAEAMQLSYADRAAYLGDSDFVEVPVKGLLDKAYLAERRQLISPYGAAGHYEPGTPPGAKPRAAAPAIPEQGTTHFVTADAAGNVVSMTSTVESIFGSQLIANGYFLNNELTDFDHAPTKDGVPTANRVQAGKRPLSSMSPTIVYGPDGKVVLAVGSAGGKRIIMHVTKVLIGVLDWGLDAKAAMELPNLFFGRDGVLIEDNAAGQAIAAKMKPFGYSFTATGLGSKLNAVERTAAGWRGAADPRGPGSSSIDGAPVQN</sequence>
<comment type="catalytic activity">
    <reaction evidence="2 11">
        <text>glutathione + H2O = L-cysteinylglycine + L-glutamate</text>
        <dbReference type="Rhea" id="RHEA:28807"/>
        <dbReference type="ChEBI" id="CHEBI:15377"/>
        <dbReference type="ChEBI" id="CHEBI:29985"/>
        <dbReference type="ChEBI" id="CHEBI:57925"/>
        <dbReference type="ChEBI" id="CHEBI:61694"/>
        <dbReference type="EC" id="3.4.19.13"/>
    </reaction>
</comment>
<dbReference type="UniPathway" id="UPA00204"/>
<organism evidence="14">
    <name type="scientific">uncultured Sphingopyxis sp</name>
    <dbReference type="NCBI Taxonomy" id="310581"/>
    <lineage>
        <taxon>Bacteria</taxon>
        <taxon>Pseudomonadati</taxon>
        <taxon>Pseudomonadota</taxon>
        <taxon>Alphaproteobacteria</taxon>
        <taxon>Sphingomonadales</taxon>
        <taxon>Sphingomonadaceae</taxon>
        <taxon>Sphingopyxis</taxon>
        <taxon>environmental samples</taxon>
    </lineage>
</organism>
<feature type="region of interest" description="Disordered" evidence="12">
    <location>
        <begin position="555"/>
        <end position="575"/>
    </location>
</feature>
<keyword evidence="13" id="KW-0732">Signal</keyword>
<evidence type="ECO:0000256" key="10">
    <source>
        <dbReference type="PIRSR" id="PIRSR600101-2"/>
    </source>
</evidence>
<dbReference type="PRINTS" id="PR01210">
    <property type="entry name" value="GGTRANSPTASE"/>
</dbReference>
<keyword evidence="4 11" id="KW-0808">Transferase</keyword>
<feature type="active site" description="Nucleophile" evidence="9">
    <location>
        <position position="389"/>
    </location>
</feature>
<comment type="similarity">
    <text evidence="3 11">Belongs to the gamma-glutamyltransferase family.</text>
</comment>
<evidence type="ECO:0000256" key="3">
    <source>
        <dbReference type="ARBA" id="ARBA00009381"/>
    </source>
</evidence>